<evidence type="ECO:0000256" key="1">
    <source>
        <dbReference type="ARBA" id="ARBA00022982"/>
    </source>
</evidence>
<accession>A0A5A7TYZ0</accession>
<dbReference type="PROSITE" id="PS51352">
    <property type="entry name" value="THIOREDOXIN_2"/>
    <property type="match status" value="1"/>
</dbReference>
<evidence type="ECO:0000259" key="4">
    <source>
        <dbReference type="PROSITE" id="PS51352"/>
    </source>
</evidence>
<dbReference type="Proteomes" id="UP000321393">
    <property type="component" value="Unassembled WGS sequence"/>
</dbReference>
<dbReference type="AlphaFoldDB" id="A0A5A7TYZ0"/>
<comment type="caution">
    <text evidence="5">The sequence shown here is derived from an EMBL/GenBank/DDBJ whole genome shotgun (WGS) entry which is preliminary data.</text>
</comment>
<evidence type="ECO:0000313" key="5">
    <source>
        <dbReference type="EMBL" id="KAA0046459.1"/>
    </source>
</evidence>
<dbReference type="FunFam" id="3.40.30.10:FF:000245">
    <property type="entry name" value="Thioredoxin"/>
    <property type="match status" value="1"/>
</dbReference>
<name>A0A5A7TYZ0_CUCMM</name>
<dbReference type="InterPro" id="IPR036249">
    <property type="entry name" value="Thioredoxin-like_sf"/>
</dbReference>
<protein>
    <submittedName>
        <fullName evidence="5">Thioredoxin-like protein CXXS1</fullName>
    </submittedName>
</protein>
<proteinExistence type="predicted"/>
<dbReference type="CDD" id="cd02947">
    <property type="entry name" value="TRX_family"/>
    <property type="match status" value="1"/>
</dbReference>
<gene>
    <name evidence="6" type="ORF">E5676_scaffold1251G00570</name>
    <name evidence="5" type="ORF">E6C27_scaffold543G00360</name>
</gene>
<dbReference type="EMBL" id="SSTE01014036">
    <property type="protein sequence ID" value="KAA0046459.1"/>
    <property type="molecule type" value="Genomic_DNA"/>
</dbReference>
<dbReference type="STRING" id="1194695.A0A5A7TYZ0"/>
<dbReference type="InterPro" id="IPR050620">
    <property type="entry name" value="Thioredoxin_H-type-like"/>
</dbReference>
<keyword evidence="1" id="KW-0249">Electron transport</keyword>
<dbReference type="Proteomes" id="UP000321947">
    <property type="component" value="Unassembled WGS sequence"/>
</dbReference>
<keyword evidence="2" id="KW-1015">Disulfide bond</keyword>
<reference evidence="7 8" key="1">
    <citation type="submission" date="2019-08" db="EMBL/GenBank/DDBJ databases">
        <title>Draft genome sequences of two oriental melons (Cucumis melo L. var makuwa).</title>
        <authorList>
            <person name="Kwon S.-Y."/>
        </authorList>
    </citation>
    <scope>NUCLEOTIDE SEQUENCE [LARGE SCALE GENOMIC DNA]</scope>
    <source>
        <strain evidence="8">cv. Chang Bougi</strain>
        <strain evidence="7">cv. SW 3</strain>
        <tissue evidence="5">Leaf</tissue>
    </source>
</reference>
<sequence length="119" mass="13516">MERQKKIVKKRVIKVGSEESWDYYVTKASLQGCPAVVHFSASWCTPSRAMSPFFEELALEYKSVLFLSVDVDEAKEVASKLEIKAMPTFVLMKNGAPDHKLVGANPEELRKRIKAFIYC</sequence>
<organism evidence="5 7">
    <name type="scientific">Cucumis melo var. makuwa</name>
    <name type="common">Oriental melon</name>
    <dbReference type="NCBI Taxonomy" id="1194695"/>
    <lineage>
        <taxon>Eukaryota</taxon>
        <taxon>Viridiplantae</taxon>
        <taxon>Streptophyta</taxon>
        <taxon>Embryophyta</taxon>
        <taxon>Tracheophyta</taxon>
        <taxon>Spermatophyta</taxon>
        <taxon>Magnoliopsida</taxon>
        <taxon>eudicotyledons</taxon>
        <taxon>Gunneridae</taxon>
        <taxon>Pentapetalae</taxon>
        <taxon>rosids</taxon>
        <taxon>fabids</taxon>
        <taxon>Cucurbitales</taxon>
        <taxon>Cucurbitaceae</taxon>
        <taxon>Benincaseae</taxon>
        <taxon>Cucumis</taxon>
    </lineage>
</organism>
<keyword evidence="1" id="KW-0813">Transport</keyword>
<dbReference type="Pfam" id="PF00085">
    <property type="entry name" value="Thioredoxin"/>
    <property type="match status" value="1"/>
</dbReference>
<evidence type="ECO:0000256" key="3">
    <source>
        <dbReference type="ARBA" id="ARBA00023284"/>
    </source>
</evidence>
<dbReference type="Gene3D" id="3.40.30.10">
    <property type="entry name" value="Glutaredoxin"/>
    <property type="match status" value="1"/>
</dbReference>
<dbReference type="EMBL" id="SSTD01018615">
    <property type="protein sequence ID" value="TYJ97753.1"/>
    <property type="molecule type" value="Genomic_DNA"/>
</dbReference>
<dbReference type="PANTHER" id="PTHR10438">
    <property type="entry name" value="THIOREDOXIN"/>
    <property type="match status" value="1"/>
</dbReference>
<dbReference type="InterPro" id="IPR013766">
    <property type="entry name" value="Thioredoxin_domain"/>
</dbReference>
<evidence type="ECO:0000313" key="8">
    <source>
        <dbReference type="Proteomes" id="UP000321947"/>
    </source>
</evidence>
<dbReference type="OrthoDB" id="10263751at2759"/>
<dbReference type="PANTHER" id="PTHR10438:SF242">
    <property type="entry name" value="THIOREDOXIN-LIKE PROTEIN CXXS1"/>
    <property type="match status" value="1"/>
</dbReference>
<evidence type="ECO:0000256" key="2">
    <source>
        <dbReference type="ARBA" id="ARBA00023157"/>
    </source>
</evidence>
<dbReference type="SUPFAM" id="SSF52833">
    <property type="entry name" value="Thioredoxin-like"/>
    <property type="match status" value="1"/>
</dbReference>
<evidence type="ECO:0000313" key="7">
    <source>
        <dbReference type="Proteomes" id="UP000321393"/>
    </source>
</evidence>
<evidence type="ECO:0000313" key="6">
    <source>
        <dbReference type="EMBL" id="TYJ97753.1"/>
    </source>
</evidence>
<keyword evidence="3" id="KW-0676">Redox-active center</keyword>
<feature type="domain" description="Thioredoxin" evidence="4">
    <location>
        <begin position="1"/>
        <end position="118"/>
    </location>
</feature>